<comment type="cofactor">
    <cofactor evidence="1">
        <name>Mg(2+)</name>
        <dbReference type="ChEBI" id="CHEBI:18420"/>
    </cofactor>
</comment>
<dbReference type="GO" id="GO:0043709">
    <property type="term" value="P:cell adhesion involved in single-species biofilm formation"/>
    <property type="evidence" value="ECO:0007669"/>
    <property type="project" value="TreeGrafter"/>
</dbReference>
<evidence type="ECO:0000256" key="3">
    <source>
        <dbReference type="ARBA" id="ARBA00012528"/>
    </source>
</evidence>
<dbReference type="Proteomes" id="UP000243451">
    <property type="component" value="Unassembled WGS sequence"/>
</dbReference>
<proteinExistence type="predicted"/>
<comment type="subcellular location">
    <subcellularLocation>
        <location evidence="2">Cell inner membrane</location>
    </subcellularLocation>
</comment>
<dbReference type="AlphaFoldDB" id="A0A2P4EZT3"/>
<evidence type="ECO:0000256" key="4">
    <source>
        <dbReference type="ARBA" id="ARBA00034247"/>
    </source>
</evidence>
<gene>
    <name evidence="7" type="ORF">C1949_00530</name>
</gene>
<dbReference type="EC" id="2.7.7.65" evidence="3"/>
<comment type="catalytic activity">
    <reaction evidence="4">
        <text>2 GTP = 3',3'-c-di-GMP + 2 diphosphate</text>
        <dbReference type="Rhea" id="RHEA:24898"/>
        <dbReference type="ChEBI" id="CHEBI:33019"/>
        <dbReference type="ChEBI" id="CHEBI:37565"/>
        <dbReference type="ChEBI" id="CHEBI:58805"/>
        <dbReference type="EC" id="2.7.7.65"/>
    </reaction>
</comment>
<keyword evidence="5" id="KW-0175">Coiled coil</keyword>
<evidence type="ECO:0000256" key="2">
    <source>
        <dbReference type="ARBA" id="ARBA00004533"/>
    </source>
</evidence>
<feature type="coiled-coil region" evidence="5">
    <location>
        <begin position="59"/>
        <end position="103"/>
    </location>
</feature>
<dbReference type="InterPro" id="IPR000160">
    <property type="entry name" value="GGDEF_dom"/>
</dbReference>
<dbReference type="GO" id="GO:0052621">
    <property type="term" value="F:diguanylate cyclase activity"/>
    <property type="evidence" value="ECO:0007669"/>
    <property type="project" value="UniProtKB-EC"/>
</dbReference>
<dbReference type="Gene3D" id="3.30.70.270">
    <property type="match status" value="1"/>
</dbReference>
<dbReference type="PANTHER" id="PTHR45138:SF9">
    <property type="entry name" value="DIGUANYLATE CYCLASE DGCM-RELATED"/>
    <property type="match status" value="1"/>
</dbReference>
<dbReference type="PANTHER" id="PTHR45138">
    <property type="entry name" value="REGULATORY COMPONENTS OF SENSORY TRANSDUCTION SYSTEM"/>
    <property type="match status" value="1"/>
</dbReference>
<evidence type="ECO:0000256" key="1">
    <source>
        <dbReference type="ARBA" id="ARBA00001946"/>
    </source>
</evidence>
<dbReference type="InterPro" id="IPR043128">
    <property type="entry name" value="Rev_trsase/Diguanyl_cyclase"/>
</dbReference>
<dbReference type="FunFam" id="3.30.70.270:FF:000001">
    <property type="entry name" value="Diguanylate cyclase domain protein"/>
    <property type="match status" value="1"/>
</dbReference>
<evidence type="ECO:0000313" key="8">
    <source>
        <dbReference type="Proteomes" id="UP000243451"/>
    </source>
</evidence>
<sequence>MKESKGDLETQISQLLEQTAYQDSPLYAPLRELWTAHQDLARRIDRISHISDGYQSMARQREQSLTERLNKQLRQLEKVARISDRYQNMMRDLNEALREASTHDALTGLGNRRLLVDRLKKEAERYIRYQRPFSLAMLDVDHFKSINDRYGHEVGDGALVELARVLDAEIRDSDLCGRWGGEEFLILLPETGSDEATLVMERVRTAVERLGIRVQDELVGMTVSIGIAQHGKNSSYSDTISQADHALLEAKRGGRNRLSTATNNAPAVSE</sequence>
<dbReference type="OrthoDB" id="9812260at2"/>
<evidence type="ECO:0000313" key="7">
    <source>
        <dbReference type="EMBL" id="POB06263.1"/>
    </source>
</evidence>
<name>A0A2P4EZT3_9GAMM</name>
<dbReference type="InterPro" id="IPR050469">
    <property type="entry name" value="Diguanylate_Cyclase"/>
</dbReference>
<accession>A0A2P4EZT3</accession>
<dbReference type="SUPFAM" id="SSF55073">
    <property type="entry name" value="Nucleotide cyclase"/>
    <property type="match status" value="1"/>
</dbReference>
<feature type="domain" description="GGDEF" evidence="6">
    <location>
        <begin position="131"/>
        <end position="263"/>
    </location>
</feature>
<dbReference type="CDD" id="cd01949">
    <property type="entry name" value="GGDEF"/>
    <property type="match status" value="1"/>
</dbReference>
<dbReference type="RefSeq" id="WP_104736522.1">
    <property type="nucleotide sequence ID" value="NZ_BMHR01000002.1"/>
</dbReference>
<dbReference type="NCBIfam" id="TIGR00254">
    <property type="entry name" value="GGDEF"/>
    <property type="match status" value="1"/>
</dbReference>
<dbReference type="InterPro" id="IPR029787">
    <property type="entry name" value="Nucleotide_cyclase"/>
</dbReference>
<dbReference type="PROSITE" id="PS50887">
    <property type="entry name" value="GGDEF"/>
    <property type="match status" value="1"/>
</dbReference>
<evidence type="ECO:0000259" key="6">
    <source>
        <dbReference type="PROSITE" id="PS50887"/>
    </source>
</evidence>
<keyword evidence="8" id="KW-1185">Reference proteome</keyword>
<organism evidence="7 8">
    <name type="scientific">Halopseudomonas oceani</name>
    <dbReference type="NCBI Taxonomy" id="1708783"/>
    <lineage>
        <taxon>Bacteria</taxon>
        <taxon>Pseudomonadati</taxon>
        <taxon>Pseudomonadota</taxon>
        <taxon>Gammaproteobacteria</taxon>
        <taxon>Pseudomonadales</taxon>
        <taxon>Pseudomonadaceae</taxon>
        <taxon>Halopseudomonas</taxon>
    </lineage>
</organism>
<evidence type="ECO:0000256" key="5">
    <source>
        <dbReference type="SAM" id="Coils"/>
    </source>
</evidence>
<dbReference type="NCBIfam" id="NF038266">
    <property type="entry name" value="diguan_SiaD"/>
    <property type="match status" value="1"/>
</dbReference>
<reference evidence="7 8" key="1">
    <citation type="submission" date="2018-01" db="EMBL/GenBank/DDBJ databases">
        <title>Draft genome of the type strain Pseudomonas oceani DSM 100277 isolated from the deep water in Okinawa trough, northwestern Pacific Ocean.</title>
        <authorList>
            <person name="Gomila M."/>
            <person name="Mulet M."/>
            <person name="Garcia-Valdes E."/>
            <person name="Lalucat J."/>
        </authorList>
    </citation>
    <scope>NUCLEOTIDE SEQUENCE [LARGE SCALE GENOMIC DNA]</scope>
    <source>
        <strain evidence="7 8">DSM 100277</strain>
    </source>
</reference>
<dbReference type="Pfam" id="PF00990">
    <property type="entry name" value="GGDEF"/>
    <property type="match status" value="1"/>
</dbReference>
<comment type="caution">
    <text evidence="7">The sequence shown here is derived from an EMBL/GenBank/DDBJ whole genome shotgun (WGS) entry which is preliminary data.</text>
</comment>
<protein>
    <recommendedName>
        <fullName evidence="3">diguanylate cyclase</fullName>
        <ecNumber evidence="3">2.7.7.65</ecNumber>
    </recommendedName>
</protein>
<dbReference type="GO" id="GO:0005886">
    <property type="term" value="C:plasma membrane"/>
    <property type="evidence" value="ECO:0007669"/>
    <property type="project" value="UniProtKB-SubCell"/>
</dbReference>
<dbReference type="GO" id="GO:1902201">
    <property type="term" value="P:negative regulation of bacterial-type flagellum-dependent cell motility"/>
    <property type="evidence" value="ECO:0007669"/>
    <property type="project" value="TreeGrafter"/>
</dbReference>
<dbReference type="EMBL" id="PPSK01000001">
    <property type="protein sequence ID" value="POB06263.1"/>
    <property type="molecule type" value="Genomic_DNA"/>
</dbReference>
<dbReference type="SMART" id="SM00267">
    <property type="entry name" value="GGDEF"/>
    <property type="match status" value="1"/>
</dbReference>